<keyword evidence="2" id="KW-1185">Reference proteome</keyword>
<name>A0A915EC78_9BILA</name>
<keyword evidence="1" id="KW-0472">Membrane</keyword>
<evidence type="ECO:0000313" key="2">
    <source>
        <dbReference type="Proteomes" id="UP000887574"/>
    </source>
</evidence>
<feature type="transmembrane region" description="Helical" evidence="1">
    <location>
        <begin position="155"/>
        <end position="179"/>
    </location>
</feature>
<dbReference type="AlphaFoldDB" id="A0A915EC78"/>
<organism evidence="2 3">
    <name type="scientific">Ditylenchus dipsaci</name>
    <dbReference type="NCBI Taxonomy" id="166011"/>
    <lineage>
        <taxon>Eukaryota</taxon>
        <taxon>Metazoa</taxon>
        <taxon>Ecdysozoa</taxon>
        <taxon>Nematoda</taxon>
        <taxon>Chromadorea</taxon>
        <taxon>Rhabditida</taxon>
        <taxon>Tylenchina</taxon>
        <taxon>Tylenchomorpha</taxon>
        <taxon>Sphaerularioidea</taxon>
        <taxon>Anguinidae</taxon>
        <taxon>Anguininae</taxon>
        <taxon>Ditylenchus</taxon>
    </lineage>
</organism>
<keyword evidence="1" id="KW-0812">Transmembrane</keyword>
<dbReference type="Proteomes" id="UP000887574">
    <property type="component" value="Unplaced"/>
</dbReference>
<evidence type="ECO:0000313" key="3">
    <source>
        <dbReference type="WBParaSite" id="jg4796"/>
    </source>
</evidence>
<feature type="transmembrane region" description="Helical" evidence="1">
    <location>
        <begin position="55"/>
        <end position="81"/>
    </location>
</feature>
<proteinExistence type="predicted"/>
<sequence length="192" mass="21987">MDAGSKDDVKESPTISPSFFSTNCSTYEQSGSNDKLNGFSCCFNWSLQSIFNFALAARAVAVIGVLSCTIPFWMALFIGFACFMGDMLWSKEFLLVIVVIVVCVALIHKCADNCYLSILLLFMLIMYFTLPLFWELRFSVIQHEIQTLRDEEVKVYTRLLLLLCTSFYGYCALAEWVVYQAYYQMKQTYCCC</sequence>
<accession>A0A915EC78</accession>
<keyword evidence="1" id="KW-1133">Transmembrane helix</keyword>
<protein>
    <submittedName>
        <fullName evidence="3">Uncharacterized protein</fullName>
    </submittedName>
</protein>
<reference evidence="3" key="1">
    <citation type="submission" date="2022-11" db="UniProtKB">
        <authorList>
            <consortium name="WormBaseParasite"/>
        </authorList>
    </citation>
    <scope>IDENTIFICATION</scope>
</reference>
<feature type="transmembrane region" description="Helical" evidence="1">
    <location>
        <begin position="93"/>
        <end position="109"/>
    </location>
</feature>
<dbReference type="WBParaSite" id="jg4796">
    <property type="protein sequence ID" value="jg4796"/>
    <property type="gene ID" value="jg4796"/>
</dbReference>
<evidence type="ECO:0000256" key="1">
    <source>
        <dbReference type="SAM" id="Phobius"/>
    </source>
</evidence>
<feature type="transmembrane region" description="Helical" evidence="1">
    <location>
        <begin position="115"/>
        <end position="134"/>
    </location>
</feature>